<evidence type="ECO:0000313" key="1">
    <source>
        <dbReference type="EMBL" id="MBE7525403.1"/>
    </source>
</evidence>
<sequence length="168" mass="19554">MKQQKEPLDFPRQLIKGRIAEVVFEQMFREAGDFAILRFGYEYTLPELAQYQKSYRDNAKADKVMETVRHAPDFVLASKEKGIVFLVEVKYRSEVRAVEMLKLAKSAVNRWDPSWIFVASPETFYLSSCHEIINASGVIKELSVGWVAEDIQKRYLGLLHEFERCAKR</sequence>
<protein>
    <submittedName>
        <fullName evidence="1">Uncharacterized protein</fullName>
    </submittedName>
</protein>
<accession>A0A928TX64</accession>
<comment type="caution">
    <text evidence="1">The sequence shown here is derived from an EMBL/GenBank/DDBJ whole genome shotgun (WGS) entry which is preliminary data.</text>
</comment>
<gene>
    <name evidence="1" type="ORF">HS096_03390</name>
</gene>
<dbReference type="AlphaFoldDB" id="A0A928TX64"/>
<reference evidence="1" key="1">
    <citation type="submission" date="2020-05" db="EMBL/GenBank/DDBJ databases">
        <title>High-Quality Genomes of Partial-Nitritation/Anammox System by Hierarchical Clustering Based Hybrid Assembly.</title>
        <authorList>
            <person name="Liu L."/>
            <person name="Wang Y."/>
            <person name="Che Y."/>
            <person name="Chen Y."/>
            <person name="Xia Y."/>
            <person name="Luo R."/>
            <person name="Cheng S.H."/>
            <person name="Zheng C."/>
            <person name="Zhang T."/>
        </authorList>
    </citation>
    <scope>NUCLEOTIDE SEQUENCE</scope>
    <source>
        <strain evidence="1">H1_PAT1</strain>
    </source>
</reference>
<dbReference type="EMBL" id="JABTTY010000001">
    <property type="protein sequence ID" value="MBE7525403.1"/>
    <property type="molecule type" value="Genomic_DNA"/>
</dbReference>
<proteinExistence type="predicted"/>
<name>A0A928TX64_UNCKA</name>
<dbReference type="Proteomes" id="UP000710385">
    <property type="component" value="Unassembled WGS sequence"/>
</dbReference>
<organism evidence="1 2">
    <name type="scientific">candidate division WWE3 bacterium</name>
    <dbReference type="NCBI Taxonomy" id="2053526"/>
    <lineage>
        <taxon>Bacteria</taxon>
        <taxon>Katanobacteria</taxon>
    </lineage>
</organism>
<evidence type="ECO:0000313" key="2">
    <source>
        <dbReference type="Proteomes" id="UP000710385"/>
    </source>
</evidence>